<dbReference type="Gene3D" id="3.40.50.150">
    <property type="entry name" value="Vaccinia Virus protein VP39"/>
    <property type="match status" value="1"/>
</dbReference>
<protein>
    <submittedName>
        <fullName evidence="6">RsmH protein</fullName>
    </submittedName>
</protein>
<dbReference type="NCBIfam" id="TIGR00006">
    <property type="entry name" value="16S rRNA (cytosine(1402)-N(4))-methyltransferase RsmH"/>
    <property type="match status" value="1"/>
</dbReference>
<evidence type="ECO:0000313" key="7">
    <source>
        <dbReference type="Proteomes" id="UP000601435"/>
    </source>
</evidence>
<dbReference type="EMBL" id="CAJNJA010040376">
    <property type="protein sequence ID" value="CAE7765319.1"/>
    <property type="molecule type" value="Genomic_DNA"/>
</dbReference>
<dbReference type="InterPro" id="IPR029063">
    <property type="entry name" value="SAM-dependent_MTases_sf"/>
</dbReference>
<dbReference type="AlphaFoldDB" id="A0A812XYL1"/>
<evidence type="ECO:0000256" key="1">
    <source>
        <dbReference type="ARBA" id="ARBA00010396"/>
    </source>
</evidence>
<dbReference type="OrthoDB" id="439808at2759"/>
<evidence type="ECO:0000256" key="4">
    <source>
        <dbReference type="ARBA" id="ARBA00022691"/>
    </source>
</evidence>
<keyword evidence="2" id="KW-0489">Methyltransferase</keyword>
<dbReference type="PANTHER" id="PTHR11265:SF0">
    <property type="entry name" value="12S RRNA N4-METHYLCYTIDINE METHYLTRANSFERASE"/>
    <property type="match status" value="1"/>
</dbReference>
<evidence type="ECO:0000256" key="5">
    <source>
        <dbReference type="SAM" id="MobiDB-lite"/>
    </source>
</evidence>
<comment type="similarity">
    <text evidence="1">Belongs to the methyltransferase superfamily. RsmH family.</text>
</comment>
<dbReference type="InterPro" id="IPR023397">
    <property type="entry name" value="SAM-dep_MeTrfase_MraW_recog"/>
</dbReference>
<keyword evidence="7" id="KW-1185">Reference proteome</keyword>
<dbReference type="PANTHER" id="PTHR11265">
    <property type="entry name" value="S-ADENOSYL-METHYLTRANSFERASE MRAW"/>
    <property type="match status" value="1"/>
</dbReference>
<dbReference type="Gene3D" id="1.10.150.170">
    <property type="entry name" value="Putative methyltransferase TM0872, insert domain"/>
    <property type="match status" value="1"/>
</dbReference>
<keyword evidence="4" id="KW-0949">S-adenosyl-L-methionine</keyword>
<dbReference type="GO" id="GO:0005737">
    <property type="term" value="C:cytoplasm"/>
    <property type="evidence" value="ECO:0007669"/>
    <property type="project" value="TreeGrafter"/>
</dbReference>
<name>A0A812XYL1_9DINO</name>
<reference evidence="6" key="1">
    <citation type="submission" date="2021-02" db="EMBL/GenBank/DDBJ databases">
        <authorList>
            <person name="Dougan E. K."/>
            <person name="Rhodes N."/>
            <person name="Thang M."/>
            <person name="Chan C."/>
        </authorList>
    </citation>
    <scope>NUCLEOTIDE SEQUENCE</scope>
</reference>
<feature type="region of interest" description="Disordered" evidence="5">
    <location>
        <begin position="280"/>
        <end position="342"/>
    </location>
</feature>
<evidence type="ECO:0000313" key="6">
    <source>
        <dbReference type="EMBL" id="CAE7765319.1"/>
    </source>
</evidence>
<dbReference type="SUPFAM" id="SSF53335">
    <property type="entry name" value="S-adenosyl-L-methionine-dependent methyltransferases"/>
    <property type="match status" value="1"/>
</dbReference>
<dbReference type="Proteomes" id="UP000601435">
    <property type="component" value="Unassembled WGS sequence"/>
</dbReference>
<accession>A0A812XYL1</accession>
<evidence type="ECO:0000256" key="2">
    <source>
        <dbReference type="ARBA" id="ARBA00022603"/>
    </source>
</evidence>
<proteinExistence type="inferred from homology"/>
<dbReference type="Pfam" id="PF01795">
    <property type="entry name" value="Methyltransf_5"/>
    <property type="match status" value="1"/>
</dbReference>
<evidence type="ECO:0000256" key="3">
    <source>
        <dbReference type="ARBA" id="ARBA00022679"/>
    </source>
</evidence>
<dbReference type="InterPro" id="IPR002903">
    <property type="entry name" value="RsmH"/>
</dbReference>
<organism evidence="6 7">
    <name type="scientific">Symbiodinium necroappetens</name>
    <dbReference type="NCBI Taxonomy" id="1628268"/>
    <lineage>
        <taxon>Eukaryota</taxon>
        <taxon>Sar</taxon>
        <taxon>Alveolata</taxon>
        <taxon>Dinophyceae</taxon>
        <taxon>Suessiales</taxon>
        <taxon>Symbiodiniaceae</taxon>
        <taxon>Symbiodinium</taxon>
    </lineage>
</organism>
<gene>
    <name evidence="6" type="primary">rsmH</name>
    <name evidence="6" type="ORF">SNEC2469_LOCUS22317</name>
</gene>
<sequence length="342" mass="38757">DPEAVKEARKLEQRDPRFHIAHRPFSELRQELAGRKIDGIMMDLGVSSPQLDDRARGFSVTQDADLDLRMNQDVGIPAWQWLRQTSMEEIAWVIREYGEDGDPIISDRIAYAIKTRLASGLELRTTKHLAELVRKVKNNWDDRGQHPAKLTFQAIRVHLNQEMQQLDEVLDAAMESLVDGGKCAIIVFKKKETDAVVSFVRHHEEPYQTNGYLDGLSRSRLLELFPGMASDKKWCVEITRDAMKPREVDRQENPRTRSAVVLTLRKRDRVFLSLEGVSTRPNSERFKKPTQRPIFAGTDSCVSNGVGHSPKEDVPPPTGDWLPPEQGASQRVCRGCPAPTSS</sequence>
<dbReference type="GO" id="GO:0070475">
    <property type="term" value="P:rRNA base methylation"/>
    <property type="evidence" value="ECO:0007669"/>
    <property type="project" value="TreeGrafter"/>
</dbReference>
<dbReference type="SUPFAM" id="SSF81799">
    <property type="entry name" value="Putative methyltransferase TM0872, insert domain"/>
    <property type="match status" value="1"/>
</dbReference>
<dbReference type="GO" id="GO:0071424">
    <property type="term" value="F:rRNA (cytosine-N4-)-methyltransferase activity"/>
    <property type="evidence" value="ECO:0007669"/>
    <property type="project" value="TreeGrafter"/>
</dbReference>
<keyword evidence="3" id="KW-0808">Transferase</keyword>
<comment type="caution">
    <text evidence="6">The sequence shown here is derived from an EMBL/GenBank/DDBJ whole genome shotgun (WGS) entry which is preliminary data.</text>
</comment>
<feature type="non-terminal residue" evidence="6">
    <location>
        <position position="1"/>
    </location>
</feature>